<feature type="transmembrane region" description="Helical" evidence="1">
    <location>
        <begin position="62"/>
        <end position="81"/>
    </location>
</feature>
<keyword evidence="1" id="KW-1133">Transmembrane helix</keyword>
<proteinExistence type="predicted"/>
<reference evidence="2" key="1">
    <citation type="submission" date="2014-11" db="EMBL/GenBank/DDBJ databases">
        <authorList>
            <person name="Amaro Gonzalez C."/>
        </authorList>
    </citation>
    <scope>NUCLEOTIDE SEQUENCE</scope>
</reference>
<dbReference type="EMBL" id="GBXM01002713">
    <property type="protein sequence ID" value="JAI05865.1"/>
    <property type="molecule type" value="Transcribed_RNA"/>
</dbReference>
<reference evidence="2" key="2">
    <citation type="journal article" date="2015" name="Fish Shellfish Immunol.">
        <title>Early steps in the European eel (Anguilla anguilla)-Vibrio vulnificus interaction in the gills: Role of the RtxA13 toxin.</title>
        <authorList>
            <person name="Callol A."/>
            <person name="Pajuelo D."/>
            <person name="Ebbesson L."/>
            <person name="Teles M."/>
            <person name="MacKenzie S."/>
            <person name="Amaro C."/>
        </authorList>
    </citation>
    <scope>NUCLEOTIDE SEQUENCE</scope>
</reference>
<keyword evidence="1" id="KW-0812">Transmembrane</keyword>
<sequence length="89" mass="10916">MGHYFSFFSLLYVFWVRRIWELYNNVRYLCIFSYIFHSSAIFLYWITPFLIINFTVNVGVHLWSHLTKTFFCVLCLLHYMAKSMLRPDI</sequence>
<evidence type="ECO:0000256" key="1">
    <source>
        <dbReference type="SAM" id="Phobius"/>
    </source>
</evidence>
<dbReference type="AlphaFoldDB" id="A0A0E9XT87"/>
<organism evidence="2">
    <name type="scientific">Anguilla anguilla</name>
    <name type="common">European freshwater eel</name>
    <name type="synonym">Muraena anguilla</name>
    <dbReference type="NCBI Taxonomy" id="7936"/>
    <lineage>
        <taxon>Eukaryota</taxon>
        <taxon>Metazoa</taxon>
        <taxon>Chordata</taxon>
        <taxon>Craniata</taxon>
        <taxon>Vertebrata</taxon>
        <taxon>Euteleostomi</taxon>
        <taxon>Actinopterygii</taxon>
        <taxon>Neopterygii</taxon>
        <taxon>Teleostei</taxon>
        <taxon>Anguilliformes</taxon>
        <taxon>Anguillidae</taxon>
        <taxon>Anguilla</taxon>
    </lineage>
</organism>
<feature type="transmembrane region" description="Helical" evidence="1">
    <location>
        <begin position="35"/>
        <end position="56"/>
    </location>
</feature>
<keyword evidence="1" id="KW-0472">Membrane</keyword>
<name>A0A0E9XT87_ANGAN</name>
<protein>
    <submittedName>
        <fullName evidence="2">Uncharacterized protein</fullName>
    </submittedName>
</protein>
<evidence type="ECO:0000313" key="2">
    <source>
        <dbReference type="EMBL" id="JAI05865.1"/>
    </source>
</evidence>
<accession>A0A0E9XT87</accession>